<sequence length="220" mass="24860">FCQEALVWRQLKHKNILSFLGVNTTLFFPSFCLISPWMDNGNIIRYLKLYPDHNINVVLSDISAGLHYLHSRSPPIIHGDLRGGNILVANDLSCCLADFGLAVAAAVPEISYITSTTSNSKTPVRWLAPEYFRKSNFTNTAREIYAFGCTIVEVITQELPFKECDSDTDVLLSALANERPQRPQSDWCTDKLWDLTTQCWAHKPEQRPSAVKIFHSLSLD</sequence>
<dbReference type="GO" id="GO:0005524">
    <property type="term" value="F:ATP binding"/>
    <property type="evidence" value="ECO:0007669"/>
    <property type="project" value="InterPro"/>
</dbReference>
<dbReference type="InterPro" id="IPR008266">
    <property type="entry name" value="Tyr_kinase_AS"/>
</dbReference>
<dbReference type="PROSITE" id="PS00109">
    <property type="entry name" value="PROTEIN_KINASE_TYR"/>
    <property type="match status" value="1"/>
</dbReference>
<keyword evidence="4" id="KW-1185">Reference proteome</keyword>
<dbReference type="EMBL" id="ML769617">
    <property type="protein sequence ID" value="KAE9391639.1"/>
    <property type="molecule type" value="Genomic_DNA"/>
</dbReference>
<dbReference type="OrthoDB" id="4062651at2759"/>
<evidence type="ECO:0000313" key="4">
    <source>
        <dbReference type="Proteomes" id="UP000799118"/>
    </source>
</evidence>
<dbReference type="PANTHER" id="PTHR44329:SF214">
    <property type="entry name" value="PROTEIN KINASE DOMAIN-CONTAINING PROTEIN"/>
    <property type="match status" value="1"/>
</dbReference>
<name>A0A6A4H090_9AGAR</name>
<feature type="domain" description="Protein kinase" evidence="2">
    <location>
        <begin position="1"/>
        <end position="220"/>
    </location>
</feature>
<organism evidence="3 4">
    <name type="scientific">Gymnopus androsaceus JB14</name>
    <dbReference type="NCBI Taxonomy" id="1447944"/>
    <lineage>
        <taxon>Eukaryota</taxon>
        <taxon>Fungi</taxon>
        <taxon>Dikarya</taxon>
        <taxon>Basidiomycota</taxon>
        <taxon>Agaricomycotina</taxon>
        <taxon>Agaricomycetes</taxon>
        <taxon>Agaricomycetidae</taxon>
        <taxon>Agaricales</taxon>
        <taxon>Marasmiineae</taxon>
        <taxon>Omphalotaceae</taxon>
        <taxon>Gymnopus</taxon>
    </lineage>
</organism>
<reference evidence="3" key="1">
    <citation type="journal article" date="2019" name="Environ. Microbiol.">
        <title>Fungal ecological strategies reflected in gene transcription - a case study of two litter decomposers.</title>
        <authorList>
            <person name="Barbi F."/>
            <person name="Kohler A."/>
            <person name="Barry K."/>
            <person name="Baskaran P."/>
            <person name="Daum C."/>
            <person name="Fauchery L."/>
            <person name="Ihrmark K."/>
            <person name="Kuo A."/>
            <person name="LaButti K."/>
            <person name="Lipzen A."/>
            <person name="Morin E."/>
            <person name="Grigoriev I.V."/>
            <person name="Henrissat B."/>
            <person name="Lindahl B."/>
            <person name="Martin F."/>
        </authorList>
    </citation>
    <scope>NUCLEOTIDE SEQUENCE</scope>
    <source>
        <strain evidence="3">JB14</strain>
    </source>
</reference>
<accession>A0A6A4H090</accession>
<dbReference type="Gene3D" id="1.10.510.10">
    <property type="entry name" value="Transferase(Phosphotransferase) domain 1"/>
    <property type="match status" value="1"/>
</dbReference>
<keyword evidence="1" id="KW-0472">Membrane</keyword>
<dbReference type="InterPro" id="IPR011009">
    <property type="entry name" value="Kinase-like_dom_sf"/>
</dbReference>
<evidence type="ECO:0000256" key="1">
    <source>
        <dbReference type="SAM" id="Phobius"/>
    </source>
</evidence>
<dbReference type="PROSITE" id="PS50011">
    <property type="entry name" value="PROTEIN_KINASE_DOM"/>
    <property type="match status" value="1"/>
</dbReference>
<dbReference type="InterPro" id="IPR001245">
    <property type="entry name" value="Ser-Thr/Tyr_kinase_cat_dom"/>
</dbReference>
<keyword evidence="1" id="KW-0812">Transmembrane</keyword>
<keyword evidence="3" id="KW-0808">Transferase</keyword>
<dbReference type="PRINTS" id="PR00109">
    <property type="entry name" value="TYRKINASE"/>
</dbReference>
<evidence type="ECO:0000313" key="3">
    <source>
        <dbReference type="EMBL" id="KAE9391639.1"/>
    </source>
</evidence>
<proteinExistence type="predicted"/>
<protein>
    <submittedName>
        <fullName evidence="3">Kinase-like protein</fullName>
    </submittedName>
</protein>
<dbReference type="InterPro" id="IPR051681">
    <property type="entry name" value="Ser/Thr_Kinases-Pseudokinases"/>
</dbReference>
<evidence type="ECO:0000259" key="2">
    <source>
        <dbReference type="PROSITE" id="PS50011"/>
    </source>
</evidence>
<dbReference type="Pfam" id="PF07714">
    <property type="entry name" value="PK_Tyr_Ser-Thr"/>
    <property type="match status" value="1"/>
</dbReference>
<dbReference type="GO" id="GO:0004674">
    <property type="term" value="F:protein serine/threonine kinase activity"/>
    <property type="evidence" value="ECO:0007669"/>
    <property type="project" value="TreeGrafter"/>
</dbReference>
<keyword evidence="1" id="KW-1133">Transmembrane helix</keyword>
<dbReference type="Proteomes" id="UP000799118">
    <property type="component" value="Unassembled WGS sequence"/>
</dbReference>
<gene>
    <name evidence="3" type="ORF">BT96DRAFT_831763</name>
</gene>
<keyword evidence="3" id="KW-0418">Kinase</keyword>
<dbReference type="InterPro" id="IPR000719">
    <property type="entry name" value="Prot_kinase_dom"/>
</dbReference>
<feature type="non-terminal residue" evidence="3">
    <location>
        <position position="1"/>
    </location>
</feature>
<dbReference type="PANTHER" id="PTHR44329">
    <property type="entry name" value="SERINE/THREONINE-PROTEIN KINASE TNNI3K-RELATED"/>
    <property type="match status" value="1"/>
</dbReference>
<dbReference type="PIRSF" id="PIRSF000654">
    <property type="entry name" value="Integrin-linked_kinase"/>
    <property type="match status" value="1"/>
</dbReference>
<feature type="transmembrane region" description="Helical" evidence="1">
    <location>
        <begin position="16"/>
        <end position="38"/>
    </location>
</feature>
<dbReference type="SUPFAM" id="SSF56112">
    <property type="entry name" value="Protein kinase-like (PK-like)"/>
    <property type="match status" value="1"/>
</dbReference>
<dbReference type="AlphaFoldDB" id="A0A6A4H090"/>